<gene>
    <name evidence="1" type="ORF">A2572_01820</name>
</gene>
<proteinExistence type="predicted"/>
<sequence>MSTVTIIDPFERNKKKLAIINQIIQVVGEYFPNHQICHPSHYRGSTNYYPGEPITEKTLNNIVSAEFAIAKPNKIDTRKRILWVTVGEEEKPEVIGQINLRFKESEEDAVSITIKVFGLENKDIFLKFSNEFVEGKLKHVSGLKYLKVESENPKYLS</sequence>
<dbReference type="EMBL" id="MFAQ01000017">
    <property type="protein sequence ID" value="OGD83427.1"/>
    <property type="molecule type" value="Genomic_DNA"/>
</dbReference>
<comment type="caution">
    <text evidence="1">The sequence shown here is derived from an EMBL/GenBank/DDBJ whole genome shotgun (WGS) entry which is preliminary data.</text>
</comment>
<evidence type="ECO:0000313" key="2">
    <source>
        <dbReference type="Proteomes" id="UP000179237"/>
    </source>
</evidence>
<accession>A0A1F5FUY7</accession>
<dbReference type="Proteomes" id="UP000179237">
    <property type="component" value="Unassembled WGS sequence"/>
</dbReference>
<dbReference type="AlphaFoldDB" id="A0A1F5FUY7"/>
<reference evidence="1 2" key="1">
    <citation type="journal article" date="2016" name="Nat. Commun.">
        <title>Thousands of microbial genomes shed light on interconnected biogeochemical processes in an aquifer system.</title>
        <authorList>
            <person name="Anantharaman K."/>
            <person name="Brown C.T."/>
            <person name="Hug L.A."/>
            <person name="Sharon I."/>
            <person name="Castelle C.J."/>
            <person name="Probst A.J."/>
            <person name="Thomas B.C."/>
            <person name="Singh A."/>
            <person name="Wilkins M.J."/>
            <person name="Karaoz U."/>
            <person name="Brodie E.L."/>
            <person name="Williams K.H."/>
            <person name="Hubbard S.S."/>
            <person name="Banfield J.F."/>
        </authorList>
    </citation>
    <scope>NUCLEOTIDE SEQUENCE [LARGE SCALE GENOMIC DNA]</scope>
</reference>
<organism evidence="1 2">
    <name type="scientific">Candidatus Collierbacteria bacterium RIFOXYD1_FULL_40_9</name>
    <dbReference type="NCBI Taxonomy" id="1817731"/>
    <lineage>
        <taxon>Bacteria</taxon>
        <taxon>Candidatus Collieribacteriota</taxon>
    </lineage>
</organism>
<evidence type="ECO:0000313" key="1">
    <source>
        <dbReference type="EMBL" id="OGD83427.1"/>
    </source>
</evidence>
<protein>
    <submittedName>
        <fullName evidence="1">Uncharacterized protein</fullName>
    </submittedName>
</protein>
<name>A0A1F5FUY7_9BACT</name>